<dbReference type="Proteomes" id="UP000002358">
    <property type="component" value="Chromosome 3"/>
</dbReference>
<dbReference type="KEGG" id="nvi:100121380"/>
<dbReference type="GeneID" id="100121380"/>
<dbReference type="SMR" id="A0A7M7QB98"/>
<name>A0A7M7QB98_NASVI</name>
<dbReference type="AlphaFoldDB" id="A0A7M7QB98"/>
<dbReference type="RefSeq" id="XP_031782840.1">
    <property type="nucleotide sequence ID" value="XM_031926980.2"/>
</dbReference>
<reference evidence="2" key="1">
    <citation type="submission" date="2021-01" db="UniProtKB">
        <authorList>
            <consortium name="EnsemblMetazoa"/>
        </authorList>
    </citation>
    <scope>IDENTIFICATION</scope>
</reference>
<organism evidence="2 3">
    <name type="scientific">Nasonia vitripennis</name>
    <name type="common">Parasitic wasp</name>
    <dbReference type="NCBI Taxonomy" id="7425"/>
    <lineage>
        <taxon>Eukaryota</taxon>
        <taxon>Metazoa</taxon>
        <taxon>Ecdysozoa</taxon>
        <taxon>Arthropoda</taxon>
        <taxon>Hexapoda</taxon>
        <taxon>Insecta</taxon>
        <taxon>Pterygota</taxon>
        <taxon>Neoptera</taxon>
        <taxon>Endopterygota</taxon>
        <taxon>Hymenoptera</taxon>
        <taxon>Apocrita</taxon>
        <taxon>Proctotrupomorpha</taxon>
        <taxon>Chalcidoidea</taxon>
        <taxon>Pteromalidae</taxon>
        <taxon>Pteromalinae</taxon>
        <taxon>Nasonia</taxon>
    </lineage>
</organism>
<dbReference type="InterPro" id="IPR037361">
    <property type="entry name" value="COMMD10"/>
</dbReference>
<accession>A0A7M7QB98</accession>
<dbReference type="InParanoid" id="A0A7M7QB98"/>
<proteinExistence type="predicted"/>
<feature type="domain" description="COMM" evidence="1">
    <location>
        <begin position="131"/>
        <end position="197"/>
    </location>
</feature>
<dbReference type="InterPro" id="IPR017920">
    <property type="entry name" value="COMM"/>
</dbReference>
<evidence type="ECO:0000259" key="1">
    <source>
        <dbReference type="PROSITE" id="PS51269"/>
    </source>
</evidence>
<dbReference type="EnsemblMetazoa" id="XM_031926980">
    <property type="protein sequence ID" value="XP_031782840"/>
    <property type="gene ID" value="LOC100121380"/>
</dbReference>
<dbReference type="Pfam" id="PF07258">
    <property type="entry name" value="COMM_domain"/>
    <property type="match status" value="1"/>
</dbReference>
<evidence type="ECO:0000313" key="3">
    <source>
        <dbReference type="Proteomes" id="UP000002358"/>
    </source>
</evidence>
<dbReference type="OrthoDB" id="77522at2759"/>
<sequence>MTAWISVDDRIKRGLKIIDQVENSKLRLLVNRICQSLQSGVSENIFNAEEEEKLLVSLSLEKTDLTILLQTITSIYTQAAFHLVKPNVIEISMKELFSIGDDKVAILSHAWITHAEGIVNALKQKSIFPRQVTDVSWSVDVKAASTAAAKEAKPLAKLQLSFGGSENSKLTVEMNKTQLWDLYHKLDDIQSQLDSLKKEK</sequence>
<dbReference type="PANTHER" id="PTHR12333">
    <property type="entry name" value="COMM DOMAIN CONTAINING PROTEIN 10"/>
    <property type="match status" value="1"/>
</dbReference>
<dbReference type="PROSITE" id="PS51269">
    <property type="entry name" value="COMM"/>
    <property type="match status" value="1"/>
</dbReference>
<dbReference type="PANTHER" id="PTHR12333:SF0">
    <property type="entry name" value="COMM DOMAIN-CONTAINING PROTEIN 10"/>
    <property type="match status" value="1"/>
</dbReference>
<evidence type="ECO:0000313" key="2">
    <source>
        <dbReference type="EnsemblMetazoa" id="XP_031782840"/>
    </source>
</evidence>
<keyword evidence="3" id="KW-1185">Reference proteome</keyword>
<dbReference type="FunCoup" id="A0A7M7QB98">
    <property type="interactions" value="504"/>
</dbReference>
<dbReference type="Pfam" id="PF21672">
    <property type="entry name" value="COMM_HN"/>
    <property type="match status" value="1"/>
</dbReference>
<protein>
    <recommendedName>
        <fullName evidence="1">COMM domain-containing protein</fullName>
    </recommendedName>
</protein>
<dbReference type="CTD" id="32116"/>